<keyword evidence="4" id="KW-1185">Reference proteome</keyword>
<evidence type="ECO:0000259" key="2">
    <source>
        <dbReference type="SMART" id="SM00596"/>
    </source>
</evidence>
<gene>
    <name evidence="3" type="ORF">AWZ03_014874</name>
</gene>
<dbReference type="InterPro" id="IPR006579">
    <property type="entry name" value="Pre_C2HC_dom"/>
</dbReference>
<dbReference type="SMART" id="SM00596">
    <property type="entry name" value="PRE_C2HC"/>
    <property type="match status" value="1"/>
</dbReference>
<evidence type="ECO:0000313" key="3">
    <source>
        <dbReference type="EMBL" id="TDG38704.1"/>
    </source>
</evidence>
<dbReference type="AlphaFoldDB" id="A0A484AQI9"/>
<dbReference type="Proteomes" id="UP000295192">
    <property type="component" value="Unassembled WGS sequence"/>
</dbReference>
<evidence type="ECO:0000256" key="1">
    <source>
        <dbReference type="SAM" id="MobiDB-lite"/>
    </source>
</evidence>
<feature type="region of interest" description="Disordered" evidence="1">
    <location>
        <begin position="1"/>
        <end position="30"/>
    </location>
</feature>
<evidence type="ECO:0000313" key="4">
    <source>
        <dbReference type="Proteomes" id="UP000295192"/>
    </source>
</evidence>
<feature type="domain" description="Pre-C2HC" evidence="2">
    <location>
        <begin position="141"/>
        <end position="211"/>
    </location>
</feature>
<sequence length="342" mass="38931">MPQRTLNTKQLLQPQKINQKQQQPSPQQHTKMAAVILPPTVTIPALTPLQQKPIKIPPLFLPLVADIKPLLQKLKDNPLIKKFNTKITTNNGLRIQCEDIDTYNAARTMLEADGTHLHTHQLPSQRGLRIIAKNIHHSTPCEWIKSVLSEKGYCVRHIRCAKQRFTGKPINLFEIEIQPTPDDSHLSILELKELCNQTVKIERQAKPVDPPHDAVRLGLTADSSDKSQRKQLTSHQQQQPQHLELQKQQQQQAPQHTPTINATPNMNADTQNFTLTPNPFKVQQNGAHWRMAQAQRHPPHKCLAANSNSNSPIVHVSNPAEKHLANTQRRLREEQHLTQQQQ</sequence>
<dbReference type="Pfam" id="PF07530">
    <property type="entry name" value="PRE_C2HC"/>
    <property type="match status" value="1"/>
</dbReference>
<dbReference type="EMBL" id="LSRL02002198">
    <property type="protein sequence ID" value="TDG38704.1"/>
    <property type="molecule type" value="Genomic_DNA"/>
</dbReference>
<feature type="compositionally biased region" description="Low complexity" evidence="1">
    <location>
        <begin position="231"/>
        <end position="259"/>
    </location>
</feature>
<comment type="caution">
    <text evidence="3">The sequence shown here is derived from an EMBL/GenBank/DDBJ whole genome shotgun (WGS) entry which is preliminary data.</text>
</comment>
<organism evidence="3 4">
    <name type="scientific">Drosophila navojoa</name>
    <name type="common">Fruit fly</name>
    <dbReference type="NCBI Taxonomy" id="7232"/>
    <lineage>
        <taxon>Eukaryota</taxon>
        <taxon>Metazoa</taxon>
        <taxon>Ecdysozoa</taxon>
        <taxon>Arthropoda</taxon>
        <taxon>Hexapoda</taxon>
        <taxon>Insecta</taxon>
        <taxon>Pterygota</taxon>
        <taxon>Neoptera</taxon>
        <taxon>Endopterygota</taxon>
        <taxon>Diptera</taxon>
        <taxon>Brachycera</taxon>
        <taxon>Muscomorpha</taxon>
        <taxon>Ephydroidea</taxon>
        <taxon>Drosophilidae</taxon>
        <taxon>Drosophila</taxon>
    </lineage>
</organism>
<protein>
    <recommendedName>
        <fullName evidence="2">Pre-C2HC domain-containing protein</fullName>
    </recommendedName>
</protein>
<feature type="compositionally biased region" description="Polar residues" evidence="1">
    <location>
        <begin position="260"/>
        <end position="271"/>
    </location>
</feature>
<name>A0A484AQI9_DRONA</name>
<feature type="compositionally biased region" description="Low complexity" evidence="1">
    <location>
        <begin position="9"/>
        <end position="28"/>
    </location>
</feature>
<reference evidence="3 4" key="1">
    <citation type="journal article" date="2019" name="J. Hered.">
        <title>An Improved Genome Assembly for Drosophila navojoa, the Basal Species in the mojavensis Cluster.</title>
        <authorList>
            <person name="Vanderlinde T."/>
            <person name="Dupim E.G."/>
            <person name="Nazario-Yepiz N.O."/>
            <person name="Carvalho A.B."/>
        </authorList>
    </citation>
    <scope>NUCLEOTIDE SEQUENCE [LARGE SCALE GENOMIC DNA]</scope>
    <source>
        <strain evidence="3">Navoj_Jal97</strain>
        <tissue evidence="3">Whole organism</tissue>
    </source>
</reference>
<accession>A0A484AQI9</accession>
<feature type="region of interest" description="Disordered" evidence="1">
    <location>
        <begin position="223"/>
        <end position="271"/>
    </location>
</feature>
<feature type="non-terminal residue" evidence="3">
    <location>
        <position position="342"/>
    </location>
</feature>
<proteinExistence type="predicted"/>